<dbReference type="Proteomes" id="UP000434172">
    <property type="component" value="Unassembled WGS sequence"/>
</dbReference>
<keyword evidence="1" id="KW-0812">Transmembrane</keyword>
<dbReference type="AlphaFoldDB" id="A0A8H3W318"/>
<feature type="transmembrane region" description="Helical" evidence="1">
    <location>
        <begin position="132"/>
        <end position="155"/>
    </location>
</feature>
<feature type="transmembrane region" description="Helical" evidence="1">
    <location>
        <begin position="41"/>
        <end position="64"/>
    </location>
</feature>
<evidence type="ECO:0000313" key="2">
    <source>
        <dbReference type="EMBL" id="KAF0318545.1"/>
    </source>
</evidence>
<evidence type="ECO:0000256" key="1">
    <source>
        <dbReference type="SAM" id="Phobius"/>
    </source>
</evidence>
<keyword evidence="1" id="KW-0472">Membrane</keyword>
<reference evidence="2 3" key="1">
    <citation type="submission" date="2019-12" db="EMBL/GenBank/DDBJ databases">
        <title>A genome sequence resource for the geographically widespread anthracnose pathogen Colletotrichum asianum.</title>
        <authorList>
            <person name="Meng Y."/>
        </authorList>
    </citation>
    <scope>NUCLEOTIDE SEQUENCE [LARGE SCALE GENOMIC DNA]</scope>
    <source>
        <strain evidence="2 3">ICMP 18580</strain>
    </source>
</reference>
<proteinExistence type="predicted"/>
<keyword evidence="1" id="KW-1133">Transmembrane helix</keyword>
<protein>
    <submittedName>
        <fullName evidence="2">Uncharacterized protein</fullName>
    </submittedName>
</protein>
<evidence type="ECO:0000313" key="3">
    <source>
        <dbReference type="Proteomes" id="UP000434172"/>
    </source>
</evidence>
<keyword evidence="3" id="KW-1185">Reference proteome</keyword>
<name>A0A8H3W318_9PEZI</name>
<dbReference type="OrthoDB" id="4850723at2759"/>
<dbReference type="EMBL" id="WOWK01000108">
    <property type="protein sequence ID" value="KAF0318545.1"/>
    <property type="molecule type" value="Genomic_DNA"/>
</dbReference>
<sequence length="159" mass="18453">MPTIVNGYLAPDRRYTARERLTRALHPLLHPSILTLRDVAWAAYIIYIGRVTYFTLRSIAYLIFEAEGRRRWTEPRPEWGPPPEGWTMGWGLMGRLLRGLVWRRVMDKAEAVAEADRPHPASARPLIPRFQFLGHNSIGILLYDSPILALLVFMMRCHF</sequence>
<gene>
    <name evidence="2" type="ORF">GQ607_014222</name>
</gene>
<accession>A0A8H3W318</accession>
<organism evidence="2 3">
    <name type="scientific">Colletotrichum asianum</name>
    <dbReference type="NCBI Taxonomy" id="702518"/>
    <lineage>
        <taxon>Eukaryota</taxon>
        <taxon>Fungi</taxon>
        <taxon>Dikarya</taxon>
        <taxon>Ascomycota</taxon>
        <taxon>Pezizomycotina</taxon>
        <taxon>Sordariomycetes</taxon>
        <taxon>Hypocreomycetidae</taxon>
        <taxon>Glomerellales</taxon>
        <taxon>Glomerellaceae</taxon>
        <taxon>Colletotrichum</taxon>
        <taxon>Colletotrichum gloeosporioides species complex</taxon>
    </lineage>
</organism>
<comment type="caution">
    <text evidence="2">The sequence shown here is derived from an EMBL/GenBank/DDBJ whole genome shotgun (WGS) entry which is preliminary data.</text>
</comment>